<sequence length="268" mass="29423">MSSLLLFYSVILGAIIGSFLNVVIFRFHTGRSIGGRSSCATCAHRLKWFDLIPIVSFVILGGKCRSCHSRISWQYPLIELLTAAVFFCITANFLENPNTIAEWTVLGFSLVVWPLLIVILGYDLRHKIIPDALVYTVALGTLLFRLIMIAFAGEGGSWIDLLAGPIFFIPFFLLWFLSNGRWMGLGDGKLSLGIGWLLGMYGGISALVFGFWAGAIVGLFLVAITSVQSRLKRGSKAVTMKSELPFAPFLIAGMCAVQFFNFSLFAGL</sequence>
<name>A0A1G2M394_9BACT</name>
<feature type="transmembrane region" description="Helical" evidence="7">
    <location>
        <begin position="244"/>
        <end position="266"/>
    </location>
</feature>
<dbReference type="PANTHER" id="PTHR30487:SF0">
    <property type="entry name" value="PREPILIN LEADER PEPTIDASE_N-METHYLTRANSFERASE-RELATED"/>
    <property type="match status" value="1"/>
</dbReference>
<dbReference type="GO" id="GO:0006465">
    <property type="term" value="P:signal peptide processing"/>
    <property type="evidence" value="ECO:0007669"/>
    <property type="project" value="TreeGrafter"/>
</dbReference>
<proteinExistence type="inferred from homology"/>
<dbReference type="GO" id="GO:0005886">
    <property type="term" value="C:plasma membrane"/>
    <property type="evidence" value="ECO:0007669"/>
    <property type="project" value="UniProtKB-SubCell"/>
</dbReference>
<evidence type="ECO:0000256" key="7">
    <source>
        <dbReference type="SAM" id="Phobius"/>
    </source>
</evidence>
<reference evidence="10 11" key="1">
    <citation type="journal article" date="2016" name="Nat. Commun.">
        <title>Thousands of microbial genomes shed light on interconnected biogeochemical processes in an aquifer system.</title>
        <authorList>
            <person name="Anantharaman K."/>
            <person name="Brown C.T."/>
            <person name="Hug L.A."/>
            <person name="Sharon I."/>
            <person name="Castelle C.J."/>
            <person name="Probst A.J."/>
            <person name="Thomas B.C."/>
            <person name="Singh A."/>
            <person name="Wilkins M.J."/>
            <person name="Karaoz U."/>
            <person name="Brodie E.L."/>
            <person name="Williams K.H."/>
            <person name="Hubbard S.S."/>
            <person name="Banfield J.F."/>
        </authorList>
    </citation>
    <scope>NUCLEOTIDE SEQUENCE [LARGE SCALE GENOMIC DNA]</scope>
</reference>
<dbReference type="InterPro" id="IPR010627">
    <property type="entry name" value="Prepilin_pept_A24_N"/>
</dbReference>
<feature type="transmembrane region" description="Helical" evidence="7">
    <location>
        <begin position="6"/>
        <end position="27"/>
    </location>
</feature>
<feature type="transmembrane region" description="Helical" evidence="7">
    <location>
        <begin position="158"/>
        <end position="177"/>
    </location>
</feature>
<dbReference type="GO" id="GO:0004190">
    <property type="term" value="F:aspartic-type endopeptidase activity"/>
    <property type="evidence" value="ECO:0007669"/>
    <property type="project" value="InterPro"/>
</dbReference>
<evidence type="ECO:0000256" key="5">
    <source>
        <dbReference type="ARBA" id="ARBA00022989"/>
    </source>
</evidence>
<comment type="caution">
    <text evidence="10">The sequence shown here is derived from an EMBL/GenBank/DDBJ whole genome shotgun (WGS) entry which is preliminary data.</text>
</comment>
<dbReference type="EMBL" id="MHRF01000007">
    <property type="protein sequence ID" value="OHA18234.1"/>
    <property type="molecule type" value="Genomic_DNA"/>
</dbReference>
<evidence type="ECO:0000259" key="9">
    <source>
        <dbReference type="Pfam" id="PF06750"/>
    </source>
</evidence>
<dbReference type="STRING" id="1802301.A2664_02070"/>
<gene>
    <name evidence="10" type="ORF">A2664_02070</name>
</gene>
<dbReference type="AlphaFoldDB" id="A0A1G2M394"/>
<feature type="transmembrane region" description="Helical" evidence="7">
    <location>
        <begin position="198"/>
        <end position="224"/>
    </location>
</feature>
<comment type="subcellular location">
    <subcellularLocation>
        <location evidence="1">Cell membrane</location>
        <topology evidence="1">Multi-pass membrane protein</topology>
    </subcellularLocation>
</comment>
<feature type="domain" description="Prepilin type IV endopeptidase peptidase" evidence="8">
    <location>
        <begin position="112"/>
        <end position="219"/>
    </location>
</feature>
<evidence type="ECO:0000313" key="11">
    <source>
        <dbReference type="Proteomes" id="UP000178873"/>
    </source>
</evidence>
<evidence type="ECO:0008006" key="12">
    <source>
        <dbReference type="Google" id="ProtNLM"/>
    </source>
</evidence>
<keyword evidence="5 7" id="KW-1133">Transmembrane helix</keyword>
<evidence type="ECO:0000256" key="6">
    <source>
        <dbReference type="ARBA" id="ARBA00023136"/>
    </source>
</evidence>
<evidence type="ECO:0000259" key="8">
    <source>
        <dbReference type="Pfam" id="PF01478"/>
    </source>
</evidence>
<organism evidence="10 11">
    <name type="scientific">Candidatus Taylorbacteria bacterium RIFCSPHIGHO2_01_FULL_46_22b</name>
    <dbReference type="NCBI Taxonomy" id="1802301"/>
    <lineage>
        <taxon>Bacteria</taxon>
        <taxon>Candidatus Tayloriibacteriota</taxon>
    </lineage>
</organism>
<keyword evidence="3" id="KW-1003">Cell membrane</keyword>
<accession>A0A1G2M394</accession>
<dbReference type="Proteomes" id="UP000178873">
    <property type="component" value="Unassembled WGS sequence"/>
</dbReference>
<feature type="transmembrane region" description="Helical" evidence="7">
    <location>
        <begin position="100"/>
        <end position="120"/>
    </location>
</feature>
<evidence type="ECO:0000256" key="4">
    <source>
        <dbReference type="ARBA" id="ARBA00022692"/>
    </source>
</evidence>
<evidence type="ECO:0000256" key="1">
    <source>
        <dbReference type="ARBA" id="ARBA00004651"/>
    </source>
</evidence>
<feature type="transmembrane region" description="Helical" evidence="7">
    <location>
        <begin position="132"/>
        <end position="152"/>
    </location>
</feature>
<protein>
    <recommendedName>
        <fullName evidence="12">Prepilin peptidase</fullName>
    </recommendedName>
</protein>
<feature type="domain" description="Prepilin peptidase A24 N-terminal" evidence="9">
    <location>
        <begin position="11"/>
        <end position="92"/>
    </location>
</feature>
<keyword evidence="6 7" id="KW-0472">Membrane</keyword>
<comment type="similarity">
    <text evidence="2">Belongs to the peptidase A24 family.</text>
</comment>
<feature type="transmembrane region" description="Helical" evidence="7">
    <location>
        <begin position="75"/>
        <end position="94"/>
    </location>
</feature>
<keyword evidence="4 7" id="KW-0812">Transmembrane</keyword>
<dbReference type="Gene3D" id="1.20.120.1220">
    <property type="match status" value="1"/>
</dbReference>
<dbReference type="Pfam" id="PF06750">
    <property type="entry name" value="A24_N_bact"/>
    <property type="match status" value="1"/>
</dbReference>
<dbReference type="Pfam" id="PF01478">
    <property type="entry name" value="Peptidase_A24"/>
    <property type="match status" value="1"/>
</dbReference>
<dbReference type="PANTHER" id="PTHR30487">
    <property type="entry name" value="TYPE 4 PREPILIN-LIKE PROTEINS LEADER PEPTIDE-PROCESSING ENZYME"/>
    <property type="match status" value="1"/>
</dbReference>
<evidence type="ECO:0000313" key="10">
    <source>
        <dbReference type="EMBL" id="OHA18234.1"/>
    </source>
</evidence>
<dbReference type="InterPro" id="IPR050882">
    <property type="entry name" value="Prepilin_peptidase/N-MTase"/>
</dbReference>
<evidence type="ECO:0000256" key="2">
    <source>
        <dbReference type="ARBA" id="ARBA00005801"/>
    </source>
</evidence>
<evidence type="ECO:0000256" key="3">
    <source>
        <dbReference type="ARBA" id="ARBA00022475"/>
    </source>
</evidence>
<dbReference type="InterPro" id="IPR000045">
    <property type="entry name" value="Prepilin_IV_endopep_pep"/>
</dbReference>